<proteinExistence type="predicted"/>
<dbReference type="Proteomes" id="UP000288805">
    <property type="component" value="Unassembled WGS sequence"/>
</dbReference>
<gene>
    <name evidence="1" type="ORF">CK203_013816</name>
</gene>
<sequence>MLLLQNDCDSKALPYLKKELHRIYAKEKNCREGLWSNGIIKSSPMSPKKCPEFVGTEEVCDVCRLVDSDFWPYPTNDVKAICFCMS</sequence>
<reference evidence="1 2" key="1">
    <citation type="journal article" date="2018" name="PLoS Genet.">
        <title>Population sequencing reveals clonal diversity and ancestral inbreeding in the grapevine cultivar Chardonnay.</title>
        <authorList>
            <person name="Roach M.J."/>
            <person name="Johnson D.L."/>
            <person name="Bohlmann J."/>
            <person name="van Vuuren H.J."/>
            <person name="Jones S.J."/>
            <person name="Pretorius I.S."/>
            <person name="Schmidt S.A."/>
            <person name="Borneman A.R."/>
        </authorList>
    </citation>
    <scope>NUCLEOTIDE SEQUENCE [LARGE SCALE GENOMIC DNA]</scope>
    <source>
        <strain evidence="2">cv. Chardonnay</strain>
        <tissue evidence="1">Leaf</tissue>
    </source>
</reference>
<dbReference type="AlphaFoldDB" id="A0A438JJ62"/>
<evidence type="ECO:0000313" key="1">
    <source>
        <dbReference type="EMBL" id="RVX08998.1"/>
    </source>
</evidence>
<dbReference type="EMBL" id="QGNW01000039">
    <property type="protein sequence ID" value="RVX08998.1"/>
    <property type="molecule type" value="Genomic_DNA"/>
</dbReference>
<name>A0A438JJ62_VITVI</name>
<evidence type="ECO:0000313" key="2">
    <source>
        <dbReference type="Proteomes" id="UP000288805"/>
    </source>
</evidence>
<accession>A0A438JJ62</accession>
<organism evidence="1 2">
    <name type="scientific">Vitis vinifera</name>
    <name type="common">Grape</name>
    <dbReference type="NCBI Taxonomy" id="29760"/>
    <lineage>
        <taxon>Eukaryota</taxon>
        <taxon>Viridiplantae</taxon>
        <taxon>Streptophyta</taxon>
        <taxon>Embryophyta</taxon>
        <taxon>Tracheophyta</taxon>
        <taxon>Spermatophyta</taxon>
        <taxon>Magnoliopsida</taxon>
        <taxon>eudicotyledons</taxon>
        <taxon>Gunneridae</taxon>
        <taxon>Pentapetalae</taxon>
        <taxon>rosids</taxon>
        <taxon>Vitales</taxon>
        <taxon>Vitaceae</taxon>
        <taxon>Viteae</taxon>
        <taxon>Vitis</taxon>
    </lineage>
</organism>
<protein>
    <submittedName>
        <fullName evidence="1">Uncharacterized protein</fullName>
    </submittedName>
</protein>
<comment type="caution">
    <text evidence="1">The sequence shown here is derived from an EMBL/GenBank/DDBJ whole genome shotgun (WGS) entry which is preliminary data.</text>
</comment>